<dbReference type="Ensembl" id="ENSAPET00000027622.1">
    <property type="protein sequence ID" value="ENSAPEP00000026903.1"/>
    <property type="gene ID" value="ENSAPEG00000019121.1"/>
</dbReference>
<organism evidence="3 4">
    <name type="scientific">Amphiprion percula</name>
    <name type="common">Orange clownfish</name>
    <name type="synonym">Lutjanus percula</name>
    <dbReference type="NCBI Taxonomy" id="161767"/>
    <lineage>
        <taxon>Eukaryota</taxon>
        <taxon>Metazoa</taxon>
        <taxon>Chordata</taxon>
        <taxon>Craniata</taxon>
        <taxon>Vertebrata</taxon>
        <taxon>Euteleostomi</taxon>
        <taxon>Actinopterygii</taxon>
        <taxon>Neopterygii</taxon>
        <taxon>Teleostei</taxon>
        <taxon>Neoteleostei</taxon>
        <taxon>Acanthomorphata</taxon>
        <taxon>Ovalentaria</taxon>
        <taxon>Pomacentridae</taxon>
        <taxon>Amphiprion</taxon>
    </lineage>
</organism>
<feature type="region of interest" description="Disordered" evidence="1">
    <location>
        <begin position="113"/>
        <end position="136"/>
    </location>
</feature>
<dbReference type="STRING" id="161767.ENSAPEP00000026903"/>
<sequence>MLSDSGKGVHQAVWTSDEVKLLLTRWAEESIQQQLRSTKRNERVFAQLSSELATQGFDKTTSQCRSKIQLLKQKYKRIKEQKDSKKQLSRWFVIMDKVLGSCKSEVVAAEGTDLEHPSLQASQQHIPETAEGKIST</sequence>
<reference evidence="3" key="3">
    <citation type="submission" date="2025-09" db="UniProtKB">
        <authorList>
            <consortium name="Ensembl"/>
        </authorList>
    </citation>
    <scope>IDENTIFICATION</scope>
</reference>
<dbReference type="Gene3D" id="1.10.10.60">
    <property type="entry name" value="Homeodomain-like"/>
    <property type="match status" value="1"/>
</dbReference>
<dbReference type="PANTHER" id="PTHR22666">
    <property type="entry name" value="MYB_SANT-LIKE DNA-BINDING DOMAIN-CONTAINING PROTEIN 1"/>
    <property type="match status" value="1"/>
</dbReference>
<dbReference type="GeneTree" id="ENSGT00940000174723"/>
<dbReference type="InterPro" id="IPR044822">
    <property type="entry name" value="Myb_DNA-bind_4"/>
</dbReference>
<reference evidence="3" key="2">
    <citation type="submission" date="2025-08" db="UniProtKB">
        <authorList>
            <consortium name="Ensembl"/>
        </authorList>
    </citation>
    <scope>IDENTIFICATION</scope>
</reference>
<feature type="domain" description="Myb/SANT-like DNA-binding" evidence="2">
    <location>
        <begin position="13"/>
        <end position="96"/>
    </location>
</feature>
<dbReference type="AlphaFoldDB" id="A0A3P8TUU0"/>
<dbReference type="Proteomes" id="UP000265080">
    <property type="component" value="Chromosome 21"/>
</dbReference>
<dbReference type="OMA" id="WFAILDI"/>
<accession>A0A3P8TUU0</accession>
<evidence type="ECO:0000313" key="4">
    <source>
        <dbReference type="Proteomes" id="UP000265080"/>
    </source>
</evidence>
<evidence type="ECO:0000256" key="1">
    <source>
        <dbReference type="SAM" id="MobiDB-lite"/>
    </source>
</evidence>
<keyword evidence="4" id="KW-1185">Reference proteome</keyword>
<dbReference type="InterPro" id="IPR026095">
    <property type="entry name" value="Myb/SANT-like_DNA-bd_dom_prot"/>
</dbReference>
<dbReference type="Pfam" id="PF13837">
    <property type="entry name" value="Myb_DNA-bind_4"/>
    <property type="match status" value="1"/>
</dbReference>
<name>A0A3P8TUU0_AMPPE</name>
<evidence type="ECO:0000313" key="3">
    <source>
        <dbReference type="Ensembl" id="ENSAPEP00000026903.1"/>
    </source>
</evidence>
<protein>
    <recommendedName>
        <fullName evidence="2">Myb/SANT-like DNA-binding domain-containing protein</fullName>
    </recommendedName>
</protein>
<proteinExistence type="predicted"/>
<dbReference type="GO" id="GO:0016604">
    <property type="term" value="C:nuclear body"/>
    <property type="evidence" value="ECO:0007669"/>
    <property type="project" value="TreeGrafter"/>
</dbReference>
<reference evidence="3 4" key="1">
    <citation type="submission" date="2018-03" db="EMBL/GenBank/DDBJ databases">
        <title>Finding Nemo's genes: A chromosome-scale reference assembly of the genome of the orange clownfish Amphiprion percula.</title>
        <authorList>
            <person name="Lehmann R."/>
        </authorList>
    </citation>
    <scope>NUCLEOTIDE SEQUENCE</scope>
</reference>
<dbReference type="GO" id="GO:0045893">
    <property type="term" value="P:positive regulation of DNA-templated transcription"/>
    <property type="evidence" value="ECO:0007669"/>
    <property type="project" value="TreeGrafter"/>
</dbReference>
<evidence type="ECO:0000259" key="2">
    <source>
        <dbReference type="Pfam" id="PF13837"/>
    </source>
</evidence>
<dbReference type="PANTHER" id="PTHR22666:SF3">
    <property type="entry name" value="MYB_SANT-LIKE DNA-BINDING DOMAIN-CONTAINING PROTEIN 1"/>
    <property type="match status" value="1"/>
</dbReference>